<name>A0A8H9M0M9_9GAMM</name>
<feature type="zinc finger region" evidence="8">
    <location>
        <begin position="3"/>
        <end position="34"/>
    </location>
</feature>
<dbReference type="PANTHER" id="PTHR30455:SF2">
    <property type="entry name" value="TRANSCRIPTIONAL REPRESSOR NRDR"/>
    <property type="match status" value="1"/>
</dbReference>
<dbReference type="AlphaFoldDB" id="A0A8H9M0M9"/>
<reference evidence="12" key="1">
    <citation type="journal article" date="2019" name="Int. J. Syst. Evol. Microbiol.">
        <title>The Global Catalogue of Microorganisms (GCM) 10K type strain sequencing project: providing services to taxonomists for standard genome sequencing and annotation.</title>
        <authorList>
            <consortium name="The Broad Institute Genomics Platform"/>
            <consortium name="The Broad Institute Genome Sequencing Center for Infectious Disease"/>
            <person name="Wu L."/>
            <person name="Ma J."/>
        </authorList>
    </citation>
    <scope>NUCLEOTIDE SEQUENCE [LARGE SCALE GENOMIC DNA]</scope>
    <source>
        <strain evidence="12">KCTC 22154</strain>
    </source>
</reference>
<dbReference type="GO" id="GO:0005524">
    <property type="term" value="F:ATP binding"/>
    <property type="evidence" value="ECO:0007669"/>
    <property type="project" value="UniProtKB-UniRule"/>
</dbReference>
<evidence type="ECO:0000256" key="2">
    <source>
        <dbReference type="ARBA" id="ARBA00022741"/>
    </source>
</evidence>
<evidence type="ECO:0000256" key="9">
    <source>
        <dbReference type="SAM" id="MobiDB-lite"/>
    </source>
</evidence>
<keyword evidence="4 8" id="KW-0067">ATP-binding</keyword>
<evidence type="ECO:0000256" key="5">
    <source>
        <dbReference type="ARBA" id="ARBA00023015"/>
    </source>
</evidence>
<keyword evidence="1 8" id="KW-0678">Repressor</keyword>
<evidence type="ECO:0000256" key="6">
    <source>
        <dbReference type="ARBA" id="ARBA00023125"/>
    </source>
</evidence>
<keyword evidence="6 8" id="KW-0238">DNA-binding</keyword>
<dbReference type="GO" id="GO:0045892">
    <property type="term" value="P:negative regulation of DNA-templated transcription"/>
    <property type="evidence" value="ECO:0007669"/>
    <property type="project" value="UniProtKB-UniRule"/>
</dbReference>
<keyword evidence="8" id="KW-0862">Zinc</keyword>
<dbReference type="NCBIfam" id="TIGR00244">
    <property type="entry name" value="transcriptional regulator NrdR"/>
    <property type="match status" value="1"/>
</dbReference>
<evidence type="ECO:0000256" key="1">
    <source>
        <dbReference type="ARBA" id="ARBA00022491"/>
    </source>
</evidence>
<dbReference type="GO" id="GO:0003677">
    <property type="term" value="F:DNA binding"/>
    <property type="evidence" value="ECO:0007669"/>
    <property type="project" value="UniProtKB-KW"/>
</dbReference>
<evidence type="ECO:0000313" key="12">
    <source>
        <dbReference type="Proteomes" id="UP000623776"/>
    </source>
</evidence>
<organism evidence="11 12">
    <name type="scientific">Vreelandella hamiltonii</name>
    <dbReference type="NCBI Taxonomy" id="502829"/>
    <lineage>
        <taxon>Bacteria</taxon>
        <taxon>Pseudomonadati</taxon>
        <taxon>Pseudomonadota</taxon>
        <taxon>Gammaproteobacteria</taxon>
        <taxon>Oceanospirillales</taxon>
        <taxon>Halomonadaceae</taxon>
        <taxon>Vreelandella</taxon>
    </lineage>
</organism>
<keyword evidence="8" id="KW-0479">Metal-binding</keyword>
<keyword evidence="12" id="KW-1185">Reference proteome</keyword>
<comment type="cofactor">
    <cofactor evidence="8">
        <name>Zn(2+)</name>
        <dbReference type="ChEBI" id="CHEBI:29105"/>
    </cofactor>
    <text evidence="8">Binds 1 zinc ion.</text>
</comment>
<dbReference type="PROSITE" id="PS51161">
    <property type="entry name" value="ATP_CONE"/>
    <property type="match status" value="1"/>
</dbReference>
<dbReference type="InterPro" id="IPR005144">
    <property type="entry name" value="ATP-cone_dom"/>
</dbReference>
<dbReference type="GO" id="GO:0008270">
    <property type="term" value="F:zinc ion binding"/>
    <property type="evidence" value="ECO:0007669"/>
    <property type="project" value="UniProtKB-UniRule"/>
</dbReference>
<dbReference type="PANTHER" id="PTHR30455">
    <property type="entry name" value="TRANSCRIPTIONAL REPRESSOR NRDR"/>
    <property type="match status" value="1"/>
</dbReference>
<feature type="domain" description="ATP-cone" evidence="10">
    <location>
        <begin position="49"/>
        <end position="139"/>
    </location>
</feature>
<comment type="caution">
    <text evidence="11">The sequence shown here is derived from an EMBL/GenBank/DDBJ whole genome shotgun (WGS) entry which is preliminary data.</text>
</comment>
<dbReference type="RefSeq" id="WP_040460675.1">
    <property type="nucleotide sequence ID" value="NZ_BMXN01000017.1"/>
</dbReference>
<dbReference type="Pfam" id="PF03477">
    <property type="entry name" value="ATP-cone"/>
    <property type="match status" value="1"/>
</dbReference>
<dbReference type="Pfam" id="PF22811">
    <property type="entry name" value="Zn_ribbon_NrdR"/>
    <property type="match status" value="1"/>
</dbReference>
<keyword evidence="2 8" id="KW-0547">Nucleotide-binding</keyword>
<comment type="function">
    <text evidence="8">Negatively regulates transcription of bacterial ribonucleotide reductase nrd genes and operons by binding to NrdR-boxes.</text>
</comment>
<feature type="region of interest" description="Disordered" evidence="9">
    <location>
        <begin position="145"/>
        <end position="170"/>
    </location>
</feature>
<protein>
    <recommendedName>
        <fullName evidence="8">Transcriptional repressor NrdR</fullName>
    </recommendedName>
</protein>
<evidence type="ECO:0000259" key="10">
    <source>
        <dbReference type="PROSITE" id="PS51161"/>
    </source>
</evidence>
<dbReference type="EMBL" id="BMXN01000017">
    <property type="protein sequence ID" value="GGW33466.1"/>
    <property type="molecule type" value="Genomic_DNA"/>
</dbReference>
<evidence type="ECO:0000256" key="7">
    <source>
        <dbReference type="ARBA" id="ARBA00023163"/>
    </source>
</evidence>
<evidence type="ECO:0000256" key="3">
    <source>
        <dbReference type="ARBA" id="ARBA00022771"/>
    </source>
</evidence>
<dbReference type="InterPro" id="IPR055173">
    <property type="entry name" value="NrdR-like_N"/>
</dbReference>
<evidence type="ECO:0000313" key="11">
    <source>
        <dbReference type="EMBL" id="GGW33466.1"/>
    </source>
</evidence>
<evidence type="ECO:0000256" key="8">
    <source>
        <dbReference type="HAMAP-Rule" id="MF_00440"/>
    </source>
</evidence>
<dbReference type="Proteomes" id="UP000623776">
    <property type="component" value="Unassembled WGS sequence"/>
</dbReference>
<evidence type="ECO:0000256" key="4">
    <source>
        <dbReference type="ARBA" id="ARBA00022840"/>
    </source>
</evidence>
<keyword evidence="3 8" id="KW-0863">Zinc-finger</keyword>
<dbReference type="InterPro" id="IPR003796">
    <property type="entry name" value="RNR_NrdR-like"/>
</dbReference>
<accession>A0A8H9M0M9</accession>
<dbReference type="HAMAP" id="MF_00440">
    <property type="entry name" value="NrdR"/>
    <property type="match status" value="1"/>
</dbReference>
<keyword evidence="7 8" id="KW-0804">Transcription</keyword>
<gene>
    <name evidence="8 11" type="primary">nrdR</name>
    <name evidence="11" type="ORF">GCM10007157_26530</name>
</gene>
<sequence>MHCPFCGANDTRVTDSRLVADGDQVRRRRQCASCHERFTTYETAELIMPRVVKSDGSRETFSEAKLRAGMLRALEKRPVSAEAIEAAVERIRQSLRARGDREVNARDVGEAVMQALRSLDQVAYIRFASVYRKFQDLDEFRAEIDRLSQEPAQEPGDDAASGPASKEAEG</sequence>
<proteinExistence type="inferred from homology"/>
<comment type="similarity">
    <text evidence="8">Belongs to the NrdR family.</text>
</comment>
<keyword evidence="5 8" id="KW-0805">Transcription regulation</keyword>